<comment type="similarity">
    <text evidence="1">Belongs to the universal stress protein A family.</text>
</comment>
<feature type="domain" description="UspA" evidence="2">
    <location>
        <begin position="1"/>
        <end position="146"/>
    </location>
</feature>
<dbReference type="Pfam" id="PF00582">
    <property type="entry name" value="Usp"/>
    <property type="match status" value="1"/>
</dbReference>
<dbReference type="SUPFAM" id="SSF52402">
    <property type="entry name" value="Adenine nucleotide alpha hydrolases-like"/>
    <property type="match status" value="2"/>
</dbReference>
<dbReference type="PANTHER" id="PTHR46268:SF6">
    <property type="entry name" value="UNIVERSAL STRESS PROTEIN UP12"/>
    <property type="match status" value="1"/>
</dbReference>
<dbReference type="AlphaFoldDB" id="E6XF66"/>
<dbReference type="InterPro" id="IPR006015">
    <property type="entry name" value="Universal_stress_UspA"/>
</dbReference>
<evidence type="ECO:0000313" key="3">
    <source>
        <dbReference type="EMBL" id="ADV50302.1"/>
    </source>
</evidence>
<evidence type="ECO:0000313" key="4">
    <source>
        <dbReference type="Proteomes" id="UP000008634"/>
    </source>
</evidence>
<dbReference type="HOGENOM" id="CLU_049301_2_4_10"/>
<gene>
    <name evidence="3" type="ordered locus">Celal_3027</name>
</gene>
<reference evidence="3 4" key="1">
    <citation type="journal article" date="2010" name="Stand. Genomic Sci.">
        <title>Complete genome sequence of Cellulophaga algicola type strain (IC166).</title>
        <authorList>
            <person name="Abt B."/>
            <person name="Lu M."/>
            <person name="Misra M."/>
            <person name="Han C."/>
            <person name="Nolan M."/>
            <person name="Lucas S."/>
            <person name="Hammon N."/>
            <person name="Deshpande S."/>
            <person name="Cheng J.F."/>
            <person name="Tapia R."/>
            <person name="Goodwin L."/>
            <person name="Pitluck S."/>
            <person name="Liolios K."/>
            <person name="Pagani I."/>
            <person name="Ivanova N."/>
            <person name="Mavromatis K."/>
            <person name="Ovchinikova G."/>
            <person name="Pati A."/>
            <person name="Chen A."/>
            <person name="Palaniappan K."/>
            <person name="Land M."/>
            <person name="Hauser L."/>
            <person name="Chang Y.J."/>
            <person name="Jeffries C.D."/>
            <person name="Detter J.C."/>
            <person name="Brambilla E."/>
            <person name="Rohde M."/>
            <person name="Tindall B.J."/>
            <person name="Goker M."/>
            <person name="Woyke T."/>
            <person name="Bristow J."/>
            <person name="Eisen J.A."/>
            <person name="Markowitz V."/>
            <person name="Hugenholtz P."/>
            <person name="Kyrpides N.C."/>
            <person name="Klenk H.P."/>
            <person name="Lapidus A."/>
        </authorList>
    </citation>
    <scope>NUCLEOTIDE SEQUENCE [LARGE SCALE GENOMIC DNA]</scope>
    <source>
        <strain evidence="4">DSM 14237 / IC166 / ACAM 630</strain>
    </source>
</reference>
<dbReference type="OrthoDB" id="9788959at2"/>
<evidence type="ECO:0000259" key="2">
    <source>
        <dbReference type="Pfam" id="PF00582"/>
    </source>
</evidence>
<dbReference type="EMBL" id="CP002453">
    <property type="protein sequence ID" value="ADV50302.1"/>
    <property type="molecule type" value="Genomic_DNA"/>
</dbReference>
<dbReference type="Gene3D" id="3.40.50.12370">
    <property type="match status" value="1"/>
</dbReference>
<name>E6XF66_CELAD</name>
<dbReference type="Proteomes" id="UP000008634">
    <property type="component" value="Chromosome"/>
</dbReference>
<dbReference type="PRINTS" id="PR01438">
    <property type="entry name" value="UNVRSLSTRESS"/>
</dbReference>
<dbReference type="PANTHER" id="PTHR46268">
    <property type="entry name" value="STRESS RESPONSE PROTEIN NHAX"/>
    <property type="match status" value="1"/>
</dbReference>
<dbReference type="InterPro" id="IPR006016">
    <property type="entry name" value="UspA"/>
</dbReference>
<sequence length="278" mass="31899">MKKILLPTDFSENSYKAIEYALKVYKNIKCTFYLLHTYNPTVYQAEYLIGSPGLIGLGDVMRETAVSRMDELKNKIETEHPNPKHTIKTHTVFNTLLNEILEMTTSEKIDLVVMGTKGASGAQEILFGSNAVSIIKRTKCPVIVVPDSFEYEAPKEILFPTDFEITYPKKEIEGLLQIVKQHQSQINIMHVRTGNELDIVQKEHKKQLDQLLVNYATFHDVPDNEIIAAVNDFQLKKKINLLVMIQNKHTFFERLFMEPIIKKIGFHVNVPLMVIPQL</sequence>
<dbReference type="STRING" id="688270.Celal_3027"/>
<dbReference type="RefSeq" id="WP_013551765.1">
    <property type="nucleotide sequence ID" value="NC_014934.1"/>
</dbReference>
<protein>
    <submittedName>
        <fullName evidence="3">UspA domain-containing protein</fullName>
    </submittedName>
</protein>
<dbReference type="CDD" id="cd00293">
    <property type="entry name" value="USP-like"/>
    <property type="match status" value="1"/>
</dbReference>
<dbReference type="eggNOG" id="COG0589">
    <property type="taxonomic scope" value="Bacteria"/>
</dbReference>
<organism evidence="3 4">
    <name type="scientific">Cellulophaga algicola (strain DSM 14237 / IC166 / ACAM 630)</name>
    <dbReference type="NCBI Taxonomy" id="688270"/>
    <lineage>
        <taxon>Bacteria</taxon>
        <taxon>Pseudomonadati</taxon>
        <taxon>Bacteroidota</taxon>
        <taxon>Flavobacteriia</taxon>
        <taxon>Flavobacteriales</taxon>
        <taxon>Flavobacteriaceae</taxon>
        <taxon>Cellulophaga</taxon>
    </lineage>
</organism>
<keyword evidence="4" id="KW-1185">Reference proteome</keyword>
<proteinExistence type="inferred from homology"/>
<evidence type="ECO:0000256" key="1">
    <source>
        <dbReference type="ARBA" id="ARBA00008791"/>
    </source>
</evidence>
<dbReference type="KEGG" id="cao:Celal_3027"/>
<accession>E6XF66</accession>